<organism evidence="2 3">
    <name type="scientific">Richelia intracellularis HH01</name>
    <dbReference type="NCBI Taxonomy" id="1165094"/>
    <lineage>
        <taxon>Bacteria</taxon>
        <taxon>Bacillati</taxon>
        <taxon>Cyanobacteriota</taxon>
        <taxon>Cyanophyceae</taxon>
        <taxon>Nostocales</taxon>
        <taxon>Nostocaceae</taxon>
        <taxon>Richelia</taxon>
    </lineage>
</organism>
<dbReference type="Pfam" id="PF02789">
    <property type="entry name" value="Peptidase_M17_N"/>
    <property type="match status" value="1"/>
</dbReference>
<dbReference type="STRING" id="1165094.RINTHH_8980"/>
<dbReference type="InterPro" id="IPR008283">
    <property type="entry name" value="Peptidase_M17_N"/>
</dbReference>
<evidence type="ECO:0000313" key="2">
    <source>
        <dbReference type="EMBL" id="CCH67053.1"/>
    </source>
</evidence>
<dbReference type="SUPFAM" id="SSF52949">
    <property type="entry name" value="Macro domain-like"/>
    <property type="match status" value="1"/>
</dbReference>
<dbReference type="InterPro" id="IPR043472">
    <property type="entry name" value="Macro_dom-like"/>
</dbReference>
<accession>M1WZS5</accession>
<dbReference type="EMBL" id="CAIY01000033">
    <property type="protein sequence ID" value="CCH67053.1"/>
    <property type="molecule type" value="Genomic_DNA"/>
</dbReference>
<keyword evidence="2" id="KW-0031">Aminopeptidase</keyword>
<reference evidence="3" key="2">
    <citation type="submission" date="2016-01" db="EMBL/GenBank/DDBJ databases">
        <title>Diatom-associated endosymboitic cyanobacterium lacks core nitrogen metabolism enzymes.</title>
        <authorList>
            <person name="Hilton J.A."/>
            <person name="Foster R.A."/>
            <person name="Tripp H.J."/>
            <person name="Carter B.J."/>
            <person name="Zehr J.P."/>
            <person name="Villareal T.A."/>
        </authorList>
    </citation>
    <scope>NUCLEOTIDE SEQUENCE [LARGE SCALE GENOMIC DNA]</scope>
    <source>
        <strain evidence="3">HH01</strain>
    </source>
</reference>
<proteinExistence type="predicted"/>
<feature type="domain" description="Peptidase M17 leucyl aminopeptidase N-terminal" evidence="1">
    <location>
        <begin position="20"/>
        <end position="106"/>
    </location>
</feature>
<keyword evidence="2" id="KW-0378">Hydrolase</keyword>
<evidence type="ECO:0000313" key="3">
    <source>
        <dbReference type="Proteomes" id="UP000053051"/>
    </source>
</evidence>
<gene>
    <name evidence="2" type="ORF">RINTHH_8980</name>
</gene>
<keyword evidence="2" id="KW-0645">Protease</keyword>
<protein>
    <submittedName>
        <fullName evidence="2">Cytosol aminopeptidase PepA</fullName>
        <ecNumber evidence="2">3.4.11.1</ecNumber>
    </submittedName>
</protein>
<dbReference type="GO" id="GO:0006508">
    <property type="term" value="P:proteolysis"/>
    <property type="evidence" value="ECO:0007669"/>
    <property type="project" value="InterPro"/>
</dbReference>
<reference evidence="2 3" key="1">
    <citation type="submission" date="2012-05" db="EMBL/GenBank/DDBJ databases">
        <authorList>
            <person name="Hilton J."/>
        </authorList>
    </citation>
    <scope>NUCLEOTIDE SEQUENCE [LARGE SCALE GENOMIC DNA]</scope>
    <source>
        <strain evidence="2 3">HH01</strain>
    </source>
</reference>
<dbReference type="AlphaFoldDB" id="M1WZS5"/>
<dbReference type="GO" id="GO:0070006">
    <property type="term" value="F:metalloaminopeptidase activity"/>
    <property type="evidence" value="ECO:0007669"/>
    <property type="project" value="InterPro"/>
</dbReference>
<dbReference type="Proteomes" id="UP000053051">
    <property type="component" value="Unassembled WGS sequence"/>
</dbReference>
<sequence>MEVKTSNANLLQWTGDGLAIGFFEGKLELIGDLANLNDKLAGAIQELITEEEFKAKINSIIFTRVIGGSQVRKIIVVGLGKAEDFNLESLRIAAASIVRVGKKQNVNL</sequence>
<dbReference type="EC" id="3.4.11.1" evidence="2"/>
<comment type="caution">
    <text evidence="2">The sequence shown here is derived from an EMBL/GenBank/DDBJ whole genome shotgun (WGS) entry which is preliminary data.</text>
</comment>
<keyword evidence="3" id="KW-1185">Reference proteome</keyword>
<dbReference type="Gene3D" id="3.40.220.10">
    <property type="entry name" value="Leucine Aminopeptidase, subunit E, domain 1"/>
    <property type="match status" value="1"/>
</dbReference>
<evidence type="ECO:0000259" key="1">
    <source>
        <dbReference type="Pfam" id="PF02789"/>
    </source>
</evidence>
<name>M1WZS5_9NOST</name>